<proteinExistence type="inferred from homology"/>
<dbReference type="PANTHER" id="PTHR23111">
    <property type="entry name" value="ZINC FINGER PROTEIN"/>
    <property type="match status" value="1"/>
</dbReference>
<dbReference type="Proteomes" id="UP000694724">
    <property type="component" value="Unplaced"/>
</dbReference>
<evidence type="ECO:0000313" key="4">
    <source>
        <dbReference type="Ensembl" id="ENSSSCP00055000080.1"/>
    </source>
</evidence>
<dbReference type="PANTHER" id="PTHR23111:SF28">
    <property type="entry name" value="TESTIS-EXPRESSED PROTEIN 13D"/>
    <property type="match status" value="1"/>
</dbReference>
<dbReference type="InterPro" id="IPR028193">
    <property type="entry name" value="TEX13A-D_N"/>
</dbReference>
<protein>
    <recommendedName>
        <fullName evidence="3">Testis-expressed protein 13 A-D N-terminal domain-containing protein</fullName>
    </recommendedName>
</protein>
<reference evidence="4" key="1">
    <citation type="submission" date="2025-08" db="UniProtKB">
        <authorList>
            <consortium name="Ensembl"/>
        </authorList>
    </citation>
    <scope>IDENTIFICATION</scope>
</reference>
<accession>A0A8D1PA50</accession>
<dbReference type="AlphaFoldDB" id="A0A8D1PA50"/>
<evidence type="ECO:0000256" key="2">
    <source>
        <dbReference type="SAM" id="Coils"/>
    </source>
</evidence>
<evidence type="ECO:0000259" key="3">
    <source>
        <dbReference type="Pfam" id="PF15186"/>
    </source>
</evidence>
<sequence length="205" mass="23885">MAVDFGDQASGFRHNEVIRFINNEVLMNGGGPDFYVAFRSKPWSEVEDRLRVIVADPQVPHSIKRACAWSALALSVRLGARQREQQVSQIRRLQEQLEEREVASWALASELQRLRDEREEVVTQLRFTQAALQQALNEYDVLRGQLLQSAWPLRVEALTQDKVTNFRKVSKNWKYSEEKPMSSYPSLDQKVTYSFHRKFETKIMI</sequence>
<feature type="coiled-coil region" evidence="2">
    <location>
        <begin position="80"/>
        <end position="145"/>
    </location>
</feature>
<feature type="domain" description="Testis-expressed protein 13 A-D N-terminal" evidence="3">
    <location>
        <begin position="5"/>
        <end position="149"/>
    </location>
</feature>
<name>A0A8D1PA50_PIG</name>
<evidence type="ECO:0000313" key="5">
    <source>
        <dbReference type="Proteomes" id="UP000694724"/>
    </source>
</evidence>
<dbReference type="Ensembl" id="ENSSSCT00055000106.1">
    <property type="protein sequence ID" value="ENSSSCP00055000080.1"/>
    <property type="gene ID" value="ENSSSCG00055000060.1"/>
</dbReference>
<comment type="similarity">
    <text evidence="1">Belongs to the TEX13 family.</text>
</comment>
<dbReference type="Pfam" id="PF15186">
    <property type="entry name" value="TEX13"/>
    <property type="match status" value="1"/>
</dbReference>
<evidence type="ECO:0000256" key="1">
    <source>
        <dbReference type="ARBA" id="ARBA00008287"/>
    </source>
</evidence>
<organism evidence="4 5">
    <name type="scientific">Sus scrofa</name>
    <name type="common">Pig</name>
    <dbReference type="NCBI Taxonomy" id="9823"/>
    <lineage>
        <taxon>Eukaryota</taxon>
        <taxon>Metazoa</taxon>
        <taxon>Chordata</taxon>
        <taxon>Craniata</taxon>
        <taxon>Vertebrata</taxon>
        <taxon>Euteleostomi</taxon>
        <taxon>Mammalia</taxon>
        <taxon>Eutheria</taxon>
        <taxon>Laurasiatheria</taxon>
        <taxon>Artiodactyla</taxon>
        <taxon>Suina</taxon>
        <taxon>Suidae</taxon>
        <taxon>Sus</taxon>
    </lineage>
</organism>
<keyword evidence="2" id="KW-0175">Coiled coil</keyword>